<accession>A0ABR6IXE7</accession>
<dbReference type="Proteomes" id="UP000551353">
    <property type="component" value="Unassembled WGS sequence"/>
</dbReference>
<dbReference type="EMBL" id="JACIFX010000012">
    <property type="protein sequence ID" value="MBB4232355.1"/>
    <property type="molecule type" value="Genomic_DNA"/>
</dbReference>
<evidence type="ECO:0000313" key="2">
    <source>
        <dbReference type="Proteomes" id="UP000551353"/>
    </source>
</evidence>
<proteinExistence type="predicted"/>
<reference evidence="1 2" key="1">
    <citation type="submission" date="2020-08" db="EMBL/GenBank/DDBJ databases">
        <title>Genomic Encyclopedia of Type Strains, Phase IV (KMG-V): Genome sequencing to study the core and pangenomes of soil and plant-associated prokaryotes.</title>
        <authorList>
            <person name="Whitman W."/>
        </authorList>
    </citation>
    <scope>NUCLEOTIDE SEQUENCE [LARGE SCALE GENOMIC DNA]</scope>
    <source>
        <strain evidence="1 2">SEMIA 4087</strain>
    </source>
</reference>
<protein>
    <submittedName>
        <fullName evidence="1">Uncharacterized protein</fullName>
    </submittedName>
</protein>
<comment type="caution">
    <text evidence="1">The sequence shown here is derived from an EMBL/GenBank/DDBJ whole genome shotgun (WGS) entry which is preliminary data.</text>
</comment>
<evidence type="ECO:0000313" key="1">
    <source>
        <dbReference type="EMBL" id="MBB4232355.1"/>
    </source>
</evidence>
<gene>
    <name evidence="1" type="ORF">GGD56_006251</name>
</gene>
<organism evidence="1 2">
    <name type="scientific">Rhizobium mongolense</name>
    <dbReference type="NCBI Taxonomy" id="57676"/>
    <lineage>
        <taxon>Bacteria</taxon>
        <taxon>Pseudomonadati</taxon>
        <taxon>Pseudomonadota</taxon>
        <taxon>Alphaproteobacteria</taxon>
        <taxon>Hyphomicrobiales</taxon>
        <taxon>Rhizobiaceae</taxon>
        <taxon>Rhizobium/Agrobacterium group</taxon>
        <taxon>Rhizobium</taxon>
    </lineage>
</organism>
<name>A0ABR6IXE7_9HYPH</name>
<keyword evidence="2" id="KW-1185">Reference proteome</keyword>
<sequence>MGALAYIPELPDEKKLADNMDWDWFVEQGELTTVSSSHSAQFRTL</sequence>